<dbReference type="EMBL" id="CAJFCV020000003">
    <property type="protein sequence ID" value="CAG9107670.1"/>
    <property type="molecule type" value="Genomic_DNA"/>
</dbReference>
<keyword evidence="7 9" id="KW-0472">Membrane</keyword>
<evidence type="ECO:0000256" key="5">
    <source>
        <dbReference type="ARBA" id="ARBA00022729"/>
    </source>
</evidence>
<dbReference type="InterPro" id="IPR002035">
    <property type="entry name" value="VWF_A"/>
</dbReference>
<comment type="caution">
    <text evidence="13">The sequence shown here is derived from an EMBL/GenBank/DDBJ whole genome shotgun (WGS) entry which is preliminary data.</text>
</comment>
<dbReference type="InterPro" id="IPR001507">
    <property type="entry name" value="ZP_dom"/>
</dbReference>
<keyword evidence="5 10" id="KW-0732">Signal</keyword>
<keyword evidence="2" id="KW-0193">Cuticle</keyword>
<evidence type="ECO:0000313" key="14">
    <source>
        <dbReference type="Proteomes" id="UP000659654"/>
    </source>
</evidence>
<dbReference type="OrthoDB" id="2016540at2759"/>
<dbReference type="Proteomes" id="UP000659654">
    <property type="component" value="Unassembled WGS sequence"/>
</dbReference>
<dbReference type="SMART" id="SM00241">
    <property type="entry name" value="ZP"/>
    <property type="match status" value="1"/>
</dbReference>
<evidence type="ECO:0000256" key="4">
    <source>
        <dbReference type="ARBA" id="ARBA00022692"/>
    </source>
</evidence>
<evidence type="ECO:0000256" key="7">
    <source>
        <dbReference type="ARBA" id="ARBA00023136"/>
    </source>
</evidence>
<reference evidence="13" key="1">
    <citation type="submission" date="2020-09" db="EMBL/GenBank/DDBJ databases">
        <authorList>
            <person name="Kikuchi T."/>
        </authorList>
    </citation>
    <scope>NUCLEOTIDE SEQUENCE</scope>
    <source>
        <strain evidence="13">Ka4C1</strain>
    </source>
</reference>
<comment type="subcellular location">
    <subcellularLocation>
        <location evidence="1">Cell membrane</location>
        <topology evidence="1">Single-pass type I membrane protein</topology>
    </subcellularLocation>
</comment>
<sequence>MMLCAILLTLASGIHAIDYFDNSMAKTCHPVALPVDLMFILDGSGSVGGPTFDRQLEVLNRIIDVAEIGPQDVQISVMQYSTYTYVEFPFKQYTNRDTIKEVVGKLKHRSGTTKTGKALEKALTVFASKSSGSRFGQKGVKQLAVIVCDGHSHDDPLKPALKLRNAGIEVITLGVGPHINKEELELITGDSNLAFDNITIDSVVDRFLKTFKEAAVGEQCEFLRGEQGAEIDCFSDSIKVSVTMEKDFYGKLYVDGKSEESGCYISNNSTDLQLNIPLTNCNIKHQFTVNPKGHAFEANLILQFHPLYRTAKDRKIKAHCFYQDKNEFQNLDWDLIKEHTQRKHDTRDESLPCKYTIETIERKQNDVCVSNQVLYLGEMVQHKFECLSERFDAYQNILVHSCDLIDLKTNNSRQLVDHNGCSTEPALFSTPVYQSPMKAIADGVAFRFPDARQVRIQCEIQFCDKLMTECDMIIPPKCDKASTHIKRQAGFRAALRPLSVANDDSQPLVTFRQQEKHKKFNVRRRGGIEQSVYAHVITKESDTRRRVPTPVDVKVQTQNFMQIDDPVLAKEISTLKELASDNVLPVADSFPTTELKPDKVLHAKPAVSIGRKPFIITPEMEKAREVDFEKIREAQKEVKIESSEELEVDRAINAFNIAFASQNISPASEIPVEPVPATKAPCRALDCSHLNKDSHDKSSITEDPFQDQIVEGSGQEGPTQLDPELLSVLSQDQIRLQSDILDIQEAQTLNCKFRHSFWDIPESREWVRCIGIVIIHTLCGENHENVWARGRVEVDTFLLDLCLMDKMARARKKSGTVDKKVPKKAEKVPTSSKNVSAMSNGTEKKDDKLSEQRRAERAERDDIVLLKSPVLTLYYASRELVAKLFDVFVGLTNHLLLLSLCVALLGLSVYGYITPGPHQQHIQAFEKVCLWYLWWIGLGILSSVGLGTGLHTFLIYLGPHIAKVTLAAYECNSLDFPEPPYPLEVTCPTDGSQSSFPITLWSIVNKVRWEALFWGMGTAIGELPPYFMARAARQSGQVPEDEEIAEFVAFKEETKKKNVELSLFDRSKLWTEKLVTRVGFFGILIFASIPNPLFDLAGIICGHSLIPFWTFFGATLIGKAVVKMHVQMLFVIITFSEHHVDDLVALMKKIPKYGPILQAPFKEFLQEQKRKLHRNPGDPVEEQSHSMIQSAITALVSLMILTFLISIVNSLAQSFHKRLFDRKRGVKAE</sequence>
<dbReference type="SMR" id="A0A7I8WJW1"/>
<gene>
    <name evidence="13" type="ORF">BXYJ_LOCUS6484</name>
</gene>
<dbReference type="SUPFAM" id="SSF53300">
    <property type="entry name" value="vWA-like"/>
    <property type="match status" value="1"/>
</dbReference>
<dbReference type="InterPro" id="IPR057475">
    <property type="entry name" value="CUT_C"/>
</dbReference>
<dbReference type="InterPro" id="IPR051962">
    <property type="entry name" value="Cuticlin"/>
</dbReference>
<feature type="transmembrane region" description="Helical" evidence="9">
    <location>
        <begin position="1074"/>
        <end position="1090"/>
    </location>
</feature>
<feature type="signal peptide" evidence="10">
    <location>
        <begin position="1"/>
        <end position="16"/>
    </location>
</feature>
<evidence type="ECO:0000256" key="1">
    <source>
        <dbReference type="ARBA" id="ARBA00004251"/>
    </source>
</evidence>
<dbReference type="Proteomes" id="UP000582659">
    <property type="component" value="Unassembled WGS sequence"/>
</dbReference>
<dbReference type="PROSITE" id="PS51034">
    <property type="entry name" value="ZP_2"/>
    <property type="match status" value="1"/>
</dbReference>
<feature type="domain" description="ZP" evidence="12">
    <location>
        <begin position="232"/>
        <end position="477"/>
    </location>
</feature>
<feature type="compositionally biased region" description="Basic and acidic residues" evidence="8">
    <location>
        <begin position="842"/>
        <end position="854"/>
    </location>
</feature>
<dbReference type="GO" id="GO:0005886">
    <property type="term" value="C:plasma membrane"/>
    <property type="evidence" value="ECO:0007669"/>
    <property type="project" value="UniProtKB-SubCell"/>
</dbReference>
<keyword evidence="4 9" id="KW-0812">Transmembrane</keyword>
<feature type="region of interest" description="Disordered" evidence="8">
    <location>
        <begin position="814"/>
        <end position="854"/>
    </location>
</feature>
<keyword evidence="6 9" id="KW-1133">Transmembrane helix</keyword>
<evidence type="ECO:0000256" key="3">
    <source>
        <dbReference type="ARBA" id="ARBA00022475"/>
    </source>
</evidence>
<dbReference type="Pfam" id="PF25301">
    <property type="entry name" value="CUT_C"/>
    <property type="match status" value="1"/>
</dbReference>
<evidence type="ECO:0000256" key="6">
    <source>
        <dbReference type="ARBA" id="ARBA00022989"/>
    </source>
</evidence>
<feature type="domain" description="VWFA" evidence="11">
    <location>
        <begin position="36"/>
        <end position="211"/>
    </location>
</feature>
<name>A0A7I8WJW1_BURXY</name>
<evidence type="ECO:0000313" key="13">
    <source>
        <dbReference type="EMBL" id="CAD5221050.1"/>
    </source>
</evidence>
<feature type="transmembrane region" description="Helical" evidence="9">
    <location>
        <begin position="1096"/>
        <end position="1118"/>
    </location>
</feature>
<keyword evidence="3" id="KW-1003">Cell membrane</keyword>
<dbReference type="PRINTS" id="PR00453">
    <property type="entry name" value="VWFADOMAIN"/>
</dbReference>
<feature type="transmembrane region" description="Helical" evidence="9">
    <location>
        <begin position="1191"/>
        <end position="1212"/>
    </location>
</feature>
<evidence type="ECO:0000256" key="2">
    <source>
        <dbReference type="ARBA" id="ARBA00022460"/>
    </source>
</evidence>
<proteinExistence type="predicted"/>
<feature type="compositionally biased region" description="Polar residues" evidence="8">
    <location>
        <begin position="829"/>
        <end position="841"/>
    </location>
</feature>
<feature type="transmembrane region" description="Helical" evidence="9">
    <location>
        <begin position="933"/>
        <end position="957"/>
    </location>
</feature>
<dbReference type="EMBL" id="CAJFDI010000003">
    <property type="protein sequence ID" value="CAD5221050.1"/>
    <property type="molecule type" value="Genomic_DNA"/>
</dbReference>
<keyword evidence="14" id="KW-1185">Reference proteome</keyword>
<feature type="transmembrane region" description="Helical" evidence="9">
    <location>
        <begin position="895"/>
        <end position="913"/>
    </location>
</feature>
<dbReference type="SMART" id="SM00327">
    <property type="entry name" value="VWA"/>
    <property type="match status" value="1"/>
</dbReference>
<dbReference type="PANTHER" id="PTHR22907:SF54">
    <property type="entry name" value="GH04558P"/>
    <property type="match status" value="1"/>
</dbReference>
<evidence type="ECO:0000256" key="10">
    <source>
        <dbReference type="SAM" id="SignalP"/>
    </source>
</evidence>
<organism evidence="13 14">
    <name type="scientific">Bursaphelenchus xylophilus</name>
    <name type="common">Pinewood nematode worm</name>
    <name type="synonym">Aphelenchoides xylophilus</name>
    <dbReference type="NCBI Taxonomy" id="6326"/>
    <lineage>
        <taxon>Eukaryota</taxon>
        <taxon>Metazoa</taxon>
        <taxon>Ecdysozoa</taxon>
        <taxon>Nematoda</taxon>
        <taxon>Chromadorea</taxon>
        <taxon>Rhabditida</taxon>
        <taxon>Tylenchina</taxon>
        <taxon>Tylenchomorpha</taxon>
        <taxon>Aphelenchoidea</taxon>
        <taxon>Aphelenchoididae</taxon>
        <taxon>Bursaphelenchus</taxon>
    </lineage>
</organism>
<dbReference type="Pfam" id="PF25057">
    <property type="entry name" value="CUT_N"/>
    <property type="match status" value="1"/>
</dbReference>
<protein>
    <submittedName>
        <fullName evidence="13">(pine wood nematode) hypothetical protein</fullName>
    </submittedName>
</protein>
<dbReference type="Pfam" id="PF00092">
    <property type="entry name" value="VWA"/>
    <property type="match status" value="1"/>
</dbReference>
<dbReference type="PANTHER" id="PTHR22907">
    <property type="entry name" value="GH04558P"/>
    <property type="match status" value="1"/>
</dbReference>
<dbReference type="Gene3D" id="3.40.50.410">
    <property type="entry name" value="von Willebrand factor, type A domain"/>
    <property type="match status" value="1"/>
</dbReference>
<dbReference type="InterPro" id="IPR056953">
    <property type="entry name" value="CUT_N"/>
</dbReference>
<dbReference type="PROSITE" id="PS50234">
    <property type="entry name" value="VWFA"/>
    <property type="match status" value="1"/>
</dbReference>
<feature type="compositionally biased region" description="Basic and acidic residues" evidence="8">
    <location>
        <begin position="815"/>
        <end position="827"/>
    </location>
</feature>
<dbReference type="GO" id="GO:0042302">
    <property type="term" value="F:structural constituent of cuticle"/>
    <property type="evidence" value="ECO:0007669"/>
    <property type="project" value="UniProtKB-KW"/>
</dbReference>
<dbReference type="InterPro" id="IPR036465">
    <property type="entry name" value="vWFA_dom_sf"/>
</dbReference>
<evidence type="ECO:0000256" key="8">
    <source>
        <dbReference type="SAM" id="MobiDB-lite"/>
    </source>
</evidence>
<evidence type="ECO:0000256" key="9">
    <source>
        <dbReference type="SAM" id="Phobius"/>
    </source>
</evidence>
<evidence type="ECO:0000259" key="12">
    <source>
        <dbReference type="PROSITE" id="PS51034"/>
    </source>
</evidence>
<accession>A0A7I8WJW1</accession>
<dbReference type="AlphaFoldDB" id="A0A7I8WJW1"/>
<evidence type="ECO:0000259" key="11">
    <source>
        <dbReference type="PROSITE" id="PS50234"/>
    </source>
</evidence>
<feature type="chain" id="PRO_5036204383" evidence="10">
    <location>
        <begin position="17"/>
        <end position="1229"/>
    </location>
</feature>